<feature type="transmembrane region" description="Helical" evidence="8">
    <location>
        <begin position="60"/>
        <end position="79"/>
    </location>
</feature>
<accession>A0A517DWH6</accession>
<dbReference type="AlphaFoldDB" id="A0A517DWH6"/>
<keyword evidence="5 8" id="KW-0812">Transmembrane</keyword>
<feature type="transmembrane region" description="Helical" evidence="8">
    <location>
        <begin position="316"/>
        <end position="332"/>
    </location>
</feature>
<feature type="transmembrane region" description="Helical" evidence="8">
    <location>
        <begin position="226"/>
        <end position="250"/>
    </location>
</feature>
<keyword evidence="3 8" id="KW-0813">Transport</keyword>
<name>A0A517DWH6_9FIRM</name>
<feature type="transmembrane region" description="Helical" evidence="8">
    <location>
        <begin position="180"/>
        <end position="198"/>
    </location>
</feature>
<sequence length="424" mass="45522">MQTANDTDPRQQGGQPQRYLGNKGLVALLGLLSAFVPLSTDIYLPALPTIAHYFQAHQSLANLTLLLFFIFFGIGTLFWGPMSDKYGRKPVLLTGLIIYTAASVFCAVSLTINQLILSRALQALGGSAATAVATAVVKDVYRGRKREAVLGLVQSMVVICPAVAPVIGAFLLMFTSWQGVFLVQAAIGLVAVAGTFALQETLAEKSAGTVLHTIGRLGAVLKNPRFTSLLITFSLLGIASLSFIAGSTYIYQNSFGLSSQAYSYYFAFNAIGMLLGPLLYLRLSMYFRRNMIINSGFVVLILSGLLMCLFGDYSPWLFAVVLLPATIITSALRPPSTYLMMEQQNGDTGSVSSLINCFGIALGSIGILIVSFDWSNLMAVVGALHLILGLVCGGVWLYISRQDFLNQACEEAGEEEGKALIAND</sequence>
<proteinExistence type="inferred from homology"/>
<keyword evidence="6 8" id="KW-1133">Transmembrane helix</keyword>
<dbReference type="GO" id="GO:1990961">
    <property type="term" value="P:xenobiotic detoxification by transmembrane export across the plasma membrane"/>
    <property type="evidence" value="ECO:0007669"/>
    <property type="project" value="InterPro"/>
</dbReference>
<dbReference type="NCBIfam" id="TIGR00710">
    <property type="entry name" value="efflux_Bcr_CflA"/>
    <property type="match status" value="1"/>
</dbReference>
<keyword evidence="4 8" id="KW-1003">Cell membrane</keyword>
<dbReference type="Gene3D" id="1.20.1720.10">
    <property type="entry name" value="Multidrug resistance protein D"/>
    <property type="match status" value="1"/>
</dbReference>
<dbReference type="InterPro" id="IPR036259">
    <property type="entry name" value="MFS_trans_sf"/>
</dbReference>
<reference evidence="10 11" key="1">
    <citation type="submission" date="2019-02" db="EMBL/GenBank/DDBJ databases">
        <title>Closed genome of Sporomusa termitida DSM 4440.</title>
        <authorList>
            <person name="Poehlein A."/>
            <person name="Daniel R."/>
        </authorList>
    </citation>
    <scope>NUCLEOTIDE SEQUENCE [LARGE SCALE GENOMIC DNA]</scope>
    <source>
        <strain evidence="10 11">DSM 4440</strain>
    </source>
</reference>
<dbReference type="PANTHER" id="PTHR23502">
    <property type="entry name" value="MAJOR FACILITATOR SUPERFAMILY"/>
    <property type="match status" value="1"/>
</dbReference>
<evidence type="ECO:0000256" key="5">
    <source>
        <dbReference type="ARBA" id="ARBA00022692"/>
    </source>
</evidence>
<dbReference type="GO" id="GO:0042910">
    <property type="term" value="F:xenobiotic transmembrane transporter activity"/>
    <property type="evidence" value="ECO:0007669"/>
    <property type="project" value="InterPro"/>
</dbReference>
<feature type="transmembrane region" description="Helical" evidence="8">
    <location>
        <begin position="262"/>
        <end position="280"/>
    </location>
</feature>
<feature type="transmembrane region" description="Helical" evidence="8">
    <location>
        <begin position="292"/>
        <end position="310"/>
    </location>
</feature>
<dbReference type="KEGG" id="sted:SPTER_31140"/>
<dbReference type="GO" id="GO:0005886">
    <property type="term" value="C:plasma membrane"/>
    <property type="evidence" value="ECO:0007669"/>
    <property type="project" value="UniProtKB-SubCell"/>
</dbReference>
<dbReference type="EMBL" id="CP036259">
    <property type="protein sequence ID" value="QDR81702.1"/>
    <property type="molecule type" value="Genomic_DNA"/>
</dbReference>
<dbReference type="OrthoDB" id="9800416at2"/>
<evidence type="ECO:0000313" key="10">
    <source>
        <dbReference type="EMBL" id="QDR81702.1"/>
    </source>
</evidence>
<dbReference type="InterPro" id="IPR020846">
    <property type="entry name" value="MFS_dom"/>
</dbReference>
<dbReference type="SUPFAM" id="SSF103473">
    <property type="entry name" value="MFS general substrate transporter"/>
    <property type="match status" value="1"/>
</dbReference>
<comment type="caution">
    <text evidence="8">Lacks conserved residue(s) required for the propagation of feature annotation.</text>
</comment>
<evidence type="ECO:0000256" key="3">
    <source>
        <dbReference type="ARBA" id="ARBA00022448"/>
    </source>
</evidence>
<organism evidence="10 11">
    <name type="scientific">Sporomusa termitida</name>
    <dbReference type="NCBI Taxonomy" id="2377"/>
    <lineage>
        <taxon>Bacteria</taxon>
        <taxon>Bacillati</taxon>
        <taxon>Bacillota</taxon>
        <taxon>Negativicutes</taxon>
        <taxon>Selenomonadales</taxon>
        <taxon>Sporomusaceae</taxon>
        <taxon>Sporomusa</taxon>
    </lineage>
</organism>
<comment type="similarity">
    <text evidence="2 8">Belongs to the major facilitator superfamily. Bcr/CmlA family.</text>
</comment>
<feature type="transmembrane region" description="Helical" evidence="8">
    <location>
        <begin position="149"/>
        <end position="174"/>
    </location>
</feature>
<dbReference type="Pfam" id="PF07690">
    <property type="entry name" value="MFS_1"/>
    <property type="match status" value="1"/>
</dbReference>
<evidence type="ECO:0000256" key="4">
    <source>
        <dbReference type="ARBA" id="ARBA00022475"/>
    </source>
</evidence>
<evidence type="ECO:0000256" key="8">
    <source>
        <dbReference type="RuleBase" id="RU365088"/>
    </source>
</evidence>
<feature type="transmembrane region" description="Helical" evidence="8">
    <location>
        <begin position="91"/>
        <end position="110"/>
    </location>
</feature>
<gene>
    <name evidence="10" type="primary">mdtL</name>
    <name evidence="10" type="ORF">SPTER_31140</name>
</gene>
<dbReference type="InterPro" id="IPR004812">
    <property type="entry name" value="Efflux_drug-R_Bcr/CmlA"/>
</dbReference>
<dbReference type="InterPro" id="IPR011701">
    <property type="entry name" value="MFS"/>
</dbReference>
<evidence type="ECO:0000256" key="1">
    <source>
        <dbReference type="ARBA" id="ARBA00004651"/>
    </source>
</evidence>
<evidence type="ECO:0000313" key="11">
    <source>
        <dbReference type="Proteomes" id="UP000320776"/>
    </source>
</evidence>
<evidence type="ECO:0000256" key="6">
    <source>
        <dbReference type="ARBA" id="ARBA00022989"/>
    </source>
</evidence>
<dbReference type="RefSeq" id="WP_144351165.1">
    <property type="nucleotide sequence ID" value="NZ_CP036259.1"/>
</dbReference>
<dbReference type="PANTHER" id="PTHR23502:SF132">
    <property type="entry name" value="POLYAMINE TRANSPORTER 2-RELATED"/>
    <property type="match status" value="1"/>
</dbReference>
<evidence type="ECO:0000256" key="2">
    <source>
        <dbReference type="ARBA" id="ARBA00006236"/>
    </source>
</evidence>
<keyword evidence="11" id="KW-1185">Reference proteome</keyword>
<evidence type="ECO:0000256" key="7">
    <source>
        <dbReference type="ARBA" id="ARBA00023136"/>
    </source>
</evidence>
<evidence type="ECO:0000259" key="9">
    <source>
        <dbReference type="PROSITE" id="PS50850"/>
    </source>
</evidence>
<dbReference type="CDD" id="cd17320">
    <property type="entry name" value="MFS_MdfA_MDR_like"/>
    <property type="match status" value="1"/>
</dbReference>
<dbReference type="PRINTS" id="PR01036">
    <property type="entry name" value="TCRTETB"/>
</dbReference>
<feature type="transmembrane region" description="Helical" evidence="8">
    <location>
        <begin position="20"/>
        <end position="40"/>
    </location>
</feature>
<protein>
    <recommendedName>
        <fullName evidence="8">Bcr/CflA family efflux transporter</fullName>
    </recommendedName>
</protein>
<dbReference type="PROSITE" id="PS50850">
    <property type="entry name" value="MFS"/>
    <property type="match status" value="1"/>
</dbReference>
<feature type="domain" description="Major facilitator superfamily (MFS) profile" evidence="9">
    <location>
        <begin position="25"/>
        <end position="401"/>
    </location>
</feature>
<feature type="transmembrane region" description="Helical" evidence="8">
    <location>
        <begin position="353"/>
        <end position="372"/>
    </location>
</feature>
<feature type="transmembrane region" description="Helical" evidence="8">
    <location>
        <begin position="378"/>
        <end position="399"/>
    </location>
</feature>
<comment type="subcellular location">
    <subcellularLocation>
        <location evidence="1 8">Cell membrane</location>
        <topology evidence="1 8">Multi-pass membrane protein</topology>
    </subcellularLocation>
</comment>
<keyword evidence="7 8" id="KW-0472">Membrane</keyword>
<dbReference type="Proteomes" id="UP000320776">
    <property type="component" value="Chromosome"/>
</dbReference>